<evidence type="ECO:0000256" key="5">
    <source>
        <dbReference type="ARBA" id="ARBA00023015"/>
    </source>
</evidence>
<evidence type="ECO:0000256" key="3">
    <source>
        <dbReference type="ARBA" id="ARBA00022801"/>
    </source>
</evidence>
<dbReference type="InterPro" id="IPR023696">
    <property type="entry name" value="Ureohydrolase_dom_sf"/>
</dbReference>
<dbReference type="OrthoDB" id="1918432at2759"/>
<dbReference type="PRINTS" id="PR01270">
    <property type="entry name" value="HDASUPER"/>
</dbReference>
<feature type="region of interest" description="Disordered" evidence="13">
    <location>
        <begin position="451"/>
        <end position="505"/>
    </location>
</feature>
<keyword evidence="4 9" id="KW-0156">Chromatin regulator</keyword>
<evidence type="ECO:0000313" key="15">
    <source>
        <dbReference type="EMBL" id="KAJ5487550.1"/>
    </source>
</evidence>
<comment type="subcellular location">
    <subcellularLocation>
        <location evidence="1 9">Nucleus</location>
    </subcellularLocation>
</comment>
<dbReference type="AlphaFoldDB" id="A0A9W9XB23"/>
<evidence type="ECO:0000259" key="14">
    <source>
        <dbReference type="Pfam" id="PF00850"/>
    </source>
</evidence>
<evidence type="ECO:0000256" key="12">
    <source>
        <dbReference type="PIRSR" id="PIRSR037913-3"/>
    </source>
</evidence>
<reference evidence="15" key="2">
    <citation type="journal article" date="2023" name="IMA Fungus">
        <title>Comparative genomic study of the Penicillium genus elucidates a diverse pangenome and 15 lateral gene transfer events.</title>
        <authorList>
            <person name="Petersen C."/>
            <person name="Sorensen T."/>
            <person name="Nielsen M.R."/>
            <person name="Sondergaard T.E."/>
            <person name="Sorensen J.L."/>
            <person name="Fitzpatrick D.A."/>
            <person name="Frisvad J.C."/>
            <person name="Nielsen K.L."/>
        </authorList>
    </citation>
    <scope>NUCLEOTIDE SEQUENCE</scope>
    <source>
        <strain evidence="15">IBT 17660</strain>
    </source>
</reference>
<evidence type="ECO:0000256" key="13">
    <source>
        <dbReference type="SAM" id="MobiDB-lite"/>
    </source>
</evidence>
<dbReference type="PANTHER" id="PTHR10625:SF36">
    <property type="entry name" value="HISTONE DEACETYLASE 3"/>
    <property type="match status" value="1"/>
</dbReference>
<keyword evidence="7 9" id="KW-0539">Nucleus</keyword>
<evidence type="ECO:0000256" key="4">
    <source>
        <dbReference type="ARBA" id="ARBA00022853"/>
    </source>
</evidence>
<dbReference type="InterPro" id="IPR003084">
    <property type="entry name" value="HDAC_I/II"/>
</dbReference>
<keyword evidence="5 9" id="KW-0805">Transcription regulation</keyword>
<dbReference type="GO" id="GO:0141221">
    <property type="term" value="F:histone deacetylase activity, hydrolytic mechanism"/>
    <property type="evidence" value="ECO:0007669"/>
    <property type="project" value="UniProtKB-EC"/>
</dbReference>
<reference evidence="15" key="1">
    <citation type="submission" date="2022-12" db="EMBL/GenBank/DDBJ databases">
        <authorList>
            <person name="Petersen C."/>
        </authorList>
    </citation>
    <scope>NUCLEOTIDE SEQUENCE</scope>
    <source>
        <strain evidence="15">IBT 17660</strain>
    </source>
</reference>
<evidence type="ECO:0000256" key="7">
    <source>
        <dbReference type="ARBA" id="ARBA00023242"/>
    </source>
</evidence>
<evidence type="ECO:0000256" key="1">
    <source>
        <dbReference type="ARBA" id="ARBA00004123"/>
    </source>
</evidence>
<dbReference type="InterPro" id="IPR000286">
    <property type="entry name" value="HDACs"/>
</dbReference>
<keyword evidence="6 9" id="KW-0804">Transcription</keyword>
<keyword evidence="12" id="KW-0479">Metal-binding</keyword>
<keyword evidence="16" id="KW-1185">Reference proteome</keyword>
<dbReference type="GO" id="GO:0070210">
    <property type="term" value="C:Rpd3L-Expanded complex"/>
    <property type="evidence" value="ECO:0007669"/>
    <property type="project" value="TreeGrafter"/>
</dbReference>
<comment type="similarity">
    <text evidence="8 9">Belongs to the histone deacetylase family. HD Type 1 subfamily.</text>
</comment>
<feature type="active site" description="Proton acceptor" evidence="10">
    <location>
        <position position="173"/>
    </location>
</feature>
<gene>
    <name evidence="15" type="ORF">N7530_001850</name>
</gene>
<feature type="binding site" evidence="11">
    <location>
        <position position="181"/>
    </location>
    <ligand>
        <name>substrate</name>
    </ligand>
</feature>
<feature type="binding site" evidence="12">
    <location>
        <position position="210"/>
    </location>
    <ligand>
        <name>a divalent metal cation</name>
        <dbReference type="ChEBI" id="CHEBI:60240"/>
    </ligand>
</feature>
<evidence type="ECO:0000256" key="2">
    <source>
        <dbReference type="ARBA" id="ARBA00012111"/>
    </source>
</evidence>
<comment type="catalytic activity">
    <reaction evidence="9">
        <text>N(6)-acetyl-L-lysyl-[histone] + H2O = L-lysyl-[histone] + acetate</text>
        <dbReference type="Rhea" id="RHEA:58196"/>
        <dbReference type="Rhea" id="RHEA-COMP:9845"/>
        <dbReference type="Rhea" id="RHEA-COMP:11338"/>
        <dbReference type="ChEBI" id="CHEBI:15377"/>
        <dbReference type="ChEBI" id="CHEBI:29969"/>
        <dbReference type="ChEBI" id="CHEBI:30089"/>
        <dbReference type="ChEBI" id="CHEBI:61930"/>
        <dbReference type="EC" id="3.5.1.98"/>
    </reaction>
</comment>
<dbReference type="EC" id="3.5.1.98" evidence="2 9"/>
<comment type="caution">
    <text evidence="15">The sequence shown here is derived from an EMBL/GenBank/DDBJ whole genome shotgun (WGS) entry which is preliminary data.</text>
</comment>
<accession>A0A9W9XB23</accession>
<proteinExistence type="inferred from homology"/>
<feature type="binding site" evidence="11">
    <location>
        <position position="341"/>
    </location>
    <ligand>
        <name>substrate</name>
    </ligand>
</feature>
<evidence type="ECO:0000256" key="11">
    <source>
        <dbReference type="PIRSR" id="PIRSR037913-2"/>
    </source>
</evidence>
<organism evidence="15 16">
    <name type="scientific">Penicillium desertorum</name>
    <dbReference type="NCBI Taxonomy" id="1303715"/>
    <lineage>
        <taxon>Eukaryota</taxon>
        <taxon>Fungi</taxon>
        <taxon>Dikarya</taxon>
        <taxon>Ascomycota</taxon>
        <taxon>Pezizomycotina</taxon>
        <taxon>Eurotiomycetes</taxon>
        <taxon>Eurotiomycetidae</taxon>
        <taxon>Eurotiales</taxon>
        <taxon>Aspergillaceae</taxon>
        <taxon>Penicillium</taxon>
    </lineage>
</organism>
<feature type="domain" description="Histone deacetylase" evidence="14">
    <location>
        <begin position="58"/>
        <end position="356"/>
    </location>
</feature>
<feature type="binding site" evidence="11">
    <location>
        <position position="131"/>
    </location>
    <ligand>
        <name>substrate</name>
    </ligand>
</feature>
<dbReference type="GO" id="GO:0040029">
    <property type="term" value="P:epigenetic regulation of gene expression"/>
    <property type="evidence" value="ECO:0007669"/>
    <property type="project" value="TreeGrafter"/>
</dbReference>
<dbReference type="Proteomes" id="UP001147760">
    <property type="component" value="Unassembled WGS sequence"/>
</dbReference>
<evidence type="ECO:0000256" key="9">
    <source>
        <dbReference type="PIRNR" id="PIRNR037913"/>
    </source>
</evidence>
<feature type="compositionally biased region" description="Low complexity" evidence="13">
    <location>
        <begin position="463"/>
        <end position="479"/>
    </location>
</feature>
<sequence>MARSSIVQEYASPSTPTATIDYKSAAELQNLRVARPQGYRVSWHANPAVEPHHFGQSHPMKPWRLTLTKQLVMAYGMHHAMDLYLARAATYEEMADFHDTDYLDFLQQIMPGDMDRPEQADNVVRFNFGDDCPIFDGLYSYCSLYAGGTVDAARKLCNDQSDIAINWSGGLHHAKKAEASGFCYVNDIVLGTLQLLRHHPRVMYIDIDVHHGDGVEQAFWSTDRVLTVSFHKYDKDNFFPGTGAREDTGPAHPLNPGAHHAINVPLNDGIDDESYIALFKEVIGACTRTYQPGAIVLQCGADSLGCDRLGCFNLNVRAHGACVAYTKTFGLPLLVVGGGGYTPRNVSRAWAHETSILLDAENVINPTIPDSVAFRNHFGPDFSLFPPLSEMRKLENKNTRAYLEGLVETVHEQLRYIKGAPSVQMSFIPPDILGLREDTEKEIEEQTLMTEEGREEYEGGGSVSAAAAATAGSGSAYTGSAGGISRPNRRRDLERGAGYRGELYS</sequence>
<feature type="binding site" evidence="12">
    <location>
        <position position="302"/>
    </location>
    <ligand>
        <name>a divalent metal cation</name>
        <dbReference type="ChEBI" id="CHEBI:60240"/>
    </ligand>
</feature>
<dbReference type="Gene3D" id="3.40.800.20">
    <property type="entry name" value="Histone deacetylase domain"/>
    <property type="match status" value="1"/>
</dbReference>
<protein>
    <recommendedName>
        <fullName evidence="2 9">Histone deacetylase</fullName>
        <ecNumber evidence="2 9">3.5.1.98</ecNumber>
    </recommendedName>
</protein>
<feature type="binding site" evidence="12">
    <location>
        <position position="208"/>
    </location>
    <ligand>
        <name>a divalent metal cation</name>
        <dbReference type="ChEBI" id="CHEBI:60240"/>
    </ligand>
</feature>
<evidence type="ECO:0000256" key="6">
    <source>
        <dbReference type="ARBA" id="ARBA00023163"/>
    </source>
</evidence>
<dbReference type="PIRSF" id="PIRSF037913">
    <property type="entry name" value="His_deacetylse_1"/>
    <property type="match status" value="1"/>
</dbReference>
<dbReference type="InterPro" id="IPR037138">
    <property type="entry name" value="His_deacetylse_dom_sf"/>
</dbReference>
<dbReference type="SUPFAM" id="SSF52768">
    <property type="entry name" value="Arginase/deacetylase"/>
    <property type="match status" value="1"/>
</dbReference>
<evidence type="ECO:0000313" key="16">
    <source>
        <dbReference type="Proteomes" id="UP001147760"/>
    </source>
</evidence>
<dbReference type="EMBL" id="JAPWDO010000001">
    <property type="protein sequence ID" value="KAJ5487550.1"/>
    <property type="molecule type" value="Genomic_DNA"/>
</dbReference>
<keyword evidence="3 9" id="KW-0378">Hydrolase</keyword>
<dbReference type="InterPro" id="IPR023801">
    <property type="entry name" value="His_deacetylse_dom"/>
</dbReference>
<evidence type="ECO:0000256" key="10">
    <source>
        <dbReference type="PIRSR" id="PIRSR037913-1"/>
    </source>
</evidence>
<dbReference type="GO" id="GO:0046872">
    <property type="term" value="F:metal ion binding"/>
    <property type="evidence" value="ECO:0007669"/>
    <property type="project" value="UniProtKB-KW"/>
</dbReference>
<dbReference type="PANTHER" id="PTHR10625">
    <property type="entry name" value="HISTONE DEACETYLASE HDAC1-RELATED"/>
    <property type="match status" value="1"/>
</dbReference>
<name>A0A9W9XB23_9EURO</name>
<dbReference type="GO" id="GO:0034967">
    <property type="term" value="C:Set3 complex"/>
    <property type="evidence" value="ECO:0007669"/>
    <property type="project" value="UniProtKB-ARBA"/>
</dbReference>
<dbReference type="Pfam" id="PF00850">
    <property type="entry name" value="Hist_deacetyl"/>
    <property type="match status" value="1"/>
</dbReference>
<evidence type="ECO:0000256" key="8">
    <source>
        <dbReference type="ARBA" id="ARBA00061569"/>
    </source>
</evidence>
<dbReference type="FunFam" id="3.40.800.20:FF:000007">
    <property type="entry name" value="Histone deacetylase"/>
    <property type="match status" value="1"/>
</dbReference>
<dbReference type="PRINTS" id="PR01271">
    <property type="entry name" value="HISDACETLASE"/>
</dbReference>